<dbReference type="AlphaFoldDB" id="A0A4Q2R8Z3"/>
<protein>
    <submittedName>
        <fullName evidence="2">DUF1127 domain-containing protein</fullName>
    </submittedName>
</protein>
<evidence type="ECO:0000259" key="1">
    <source>
        <dbReference type="Pfam" id="PF06568"/>
    </source>
</evidence>
<reference evidence="2 3" key="1">
    <citation type="submission" date="2018-09" db="EMBL/GenBank/DDBJ databases">
        <authorList>
            <person name="Grouzdev D.S."/>
            <person name="Krutkina M.S."/>
        </authorList>
    </citation>
    <scope>NUCLEOTIDE SEQUENCE [LARGE SCALE GENOMIC DNA]</scope>
    <source>
        <strain evidence="2 3">RmlP001</strain>
    </source>
</reference>
<organism evidence="2 3">
    <name type="scientific">Lichenibacterium ramalinae</name>
    <dbReference type="NCBI Taxonomy" id="2316527"/>
    <lineage>
        <taxon>Bacteria</taxon>
        <taxon>Pseudomonadati</taxon>
        <taxon>Pseudomonadota</taxon>
        <taxon>Alphaproteobacteria</taxon>
        <taxon>Hyphomicrobiales</taxon>
        <taxon>Lichenihabitantaceae</taxon>
        <taxon>Lichenibacterium</taxon>
    </lineage>
</organism>
<dbReference type="Proteomes" id="UP000289411">
    <property type="component" value="Unassembled WGS sequence"/>
</dbReference>
<dbReference type="Pfam" id="PF06568">
    <property type="entry name" value="YjiS-like"/>
    <property type="match status" value="1"/>
</dbReference>
<sequence>MMDLRPDSSAEVYGTVPVLASRFPPSCVASGGIAMTSSTESSGIGRGEAGLGVGLGVGLGAGLGTGRARRLWARCGHALARALLRALAWPLRVYEARRIMLQLGSLGDHELRDMGLTRLDLQDASALAFDADPSLALRRRVEERRRRRR</sequence>
<dbReference type="EMBL" id="QYBC01000025">
    <property type="protein sequence ID" value="RYB01974.1"/>
    <property type="molecule type" value="Genomic_DNA"/>
</dbReference>
<evidence type="ECO:0000313" key="2">
    <source>
        <dbReference type="EMBL" id="RYB01974.1"/>
    </source>
</evidence>
<keyword evidence="3" id="KW-1185">Reference proteome</keyword>
<feature type="domain" description="YjiS-like" evidence="1">
    <location>
        <begin position="94"/>
        <end position="121"/>
    </location>
</feature>
<name>A0A4Q2R8Z3_9HYPH</name>
<proteinExistence type="predicted"/>
<dbReference type="InterPro" id="IPR009506">
    <property type="entry name" value="YjiS-like"/>
</dbReference>
<comment type="caution">
    <text evidence="2">The sequence shown here is derived from an EMBL/GenBank/DDBJ whole genome shotgun (WGS) entry which is preliminary data.</text>
</comment>
<gene>
    <name evidence="2" type="ORF">D3272_23415</name>
</gene>
<reference evidence="2 3" key="2">
    <citation type="submission" date="2019-02" db="EMBL/GenBank/DDBJ databases">
        <title>'Lichenibacterium ramalinii' gen. nov. sp. nov., 'Lichenibacterium minor' gen. nov. sp. nov.</title>
        <authorList>
            <person name="Pankratov T."/>
        </authorList>
    </citation>
    <scope>NUCLEOTIDE SEQUENCE [LARGE SCALE GENOMIC DNA]</scope>
    <source>
        <strain evidence="2 3">RmlP001</strain>
    </source>
</reference>
<accession>A0A4Q2R8Z3</accession>
<evidence type="ECO:0000313" key="3">
    <source>
        <dbReference type="Proteomes" id="UP000289411"/>
    </source>
</evidence>